<dbReference type="OrthoDB" id="9808140at2"/>
<dbReference type="PANTHER" id="PTHR44942">
    <property type="entry name" value="METHYLTRANSF_11 DOMAIN-CONTAINING PROTEIN"/>
    <property type="match status" value="1"/>
</dbReference>
<keyword evidence="2 5" id="KW-0489">Methyltransferase</keyword>
<dbReference type="GO" id="GO:0032259">
    <property type="term" value="P:methylation"/>
    <property type="evidence" value="ECO:0007669"/>
    <property type="project" value="UniProtKB-KW"/>
</dbReference>
<dbReference type="CDD" id="cd02440">
    <property type="entry name" value="AdoMet_MTases"/>
    <property type="match status" value="1"/>
</dbReference>
<dbReference type="KEGG" id="otk:C6570_09750"/>
<protein>
    <submittedName>
        <fullName evidence="5">SAM-dependent methyltransferase</fullName>
    </submittedName>
</protein>
<evidence type="ECO:0000313" key="5">
    <source>
        <dbReference type="EMBL" id="AVO34476.1"/>
    </source>
</evidence>
<dbReference type="GO" id="GO:0008757">
    <property type="term" value="F:S-adenosylmethionine-dependent methyltransferase activity"/>
    <property type="evidence" value="ECO:0007669"/>
    <property type="project" value="InterPro"/>
</dbReference>
<evidence type="ECO:0000313" key="6">
    <source>
        <dbReference type="Proteomes" id="UP000239709"/>
    </source>
</evidence>
<dbReference type="InterPro" id="IPR013216">
    <property type="entry name" value="Methyltransf_11"/>
</dbReference>
<dbReference type="AlphaFoldDB" id="A0A2S0MF74"/>
<dbReference type="InterPro" id="IPR051052">
    <property type="entry name" value="Diverse_substrate_MTase"/>
</dbReference>
<dbReference type="Proteomes" id="UP000239709">
    <property type="component" value="Chromosome"/>
</dbReference>
<evidence type="ECO:0000256" key="3">
    <source>
        <dbReference type="ARBA" id="ARBA00022679"/>
    </source>
</evidence>
<dbReference type="EMBL" id="CP027666">
    <property type="protein sequence ID" value="AVO34476.1"/>
    <property type="molecule type" value="Genomic_DNA"/>
</dbReference>
<name>A0A2S0MF74_9BURK</name>
<dbReference type="Gene3D" id="3.40.50.150">
    <property type="entry name" value="Vaccinia Virus protein VP39"/>
    <property type="match status" value="1"/>
</dbReference>
<dbReference type="InterPro" id="IPR029063">
    <property type="entry name" value="SAM-dependent_MTases_sf"/>
</dbReference>
<dbReference type="PANTHER" id="PTHR44942:SF4">
    <property type="entry name" value="METHYLTRANSFERASE TYPE 11 DOMAIN-CONTAINING PROTEIN"/>
    <property type="match status" value="1"/>
</dbReference>
<evidence type="ECO:0000256" key="2">
    <source>
        <dbReference type="ARBA" id="ARBA00022603"/>
    </source>
</evidence>
<dbReference type="Pfam" id="PF08241">
    <property type="entry name" value="Methyltransf_11"/>
    <property type="match status" value="1"/>
</dbReference>
<evidence type="ECO:0000259" key="4">
    <source>
        <dbReference type="Pfam" id="PF08241"/>
    </source>
</evidence>
<evidence type="ECO:0000256" key="1">
    <source>
        <dbReference type="ARBA" id="ARBA00008361"/>
    </source>
</evidence>
<sequence length="252" mass="27571">MVHTAAQTGFTKEADAYVRGRPDYPPELDGWLVDALRLGPGATVADVGAGTGKFTPKLLATGANVIAVEPVDAMRARIPAHERLSVQAGTAEATGLPSASLDALVCAQAFHWFASHASLDEFARVMKPGARLGLVWNVRDESMDWVAAITRVIEPYEGDAPRYWKQTWRQSFPHPAFTPLEETTFTHAHVGPPEQVIIARTLSTSFIAALPEPEREHVREQLMQLIATHPALRGQATVSYPYVTHAFMAARR</sequence>
<dbReference type="SUPFAM" id="SSF53335">
    <property type="entry name" value="S-adenosyl-L-methionine-dependent methyltransferases"/>
    <property type="match status" value="1"/>
</dbReference>
<proteinExistence type="inferred from homology"/>
<dbReference type="RefSeq" id="WP_106703029.1">
    <property type="nucleotide sequence ID" value="NZ_CP027666.1"/>
</dbReference>
<keyword evidence="6" id="KW-1185">Reference proteome</keyword>
<accession>A0A2S0MF74</accession>
<gene>
    <name evidence="5" type="ORF">C6570_09750</name>
</gene>
<feature type="domain" description="Methyltransferase type 11" evidence="4">
    <location>
        <begin position="46"/>
        <end position="132"/>
    </location>
</feature>
<comment type="similarity">
    <text evidence="1">Belongs to the methyltransferase superfamily.</text>
</comment>
<reference evidence="5 6" key="1">
    <citation type="submission" date="2018-03" db="EMBL/GenBank/DDBJ databases">
        <title>Genome sequencing of Ottowia sp.</title>
        <authorList>
            <person name="Kim S.-J."/>
            <person name="Heo J."/>
            <person name="Kwon S.-W."/>
        </authorList>
    </citation>
    <scope>NUCLEOTIDE SEQUENCE [LARGE SCALE GENOMIC DNA]</scope>
    <source>
        <strain evidence="5 6">KADR8-3</strain>
    </source>
</reference>
<organism evidence="5 6">
    <name type="scientific">Ottowia oryzae</name>
    <dbReference type="NCBI Taxonomy" id="2109914"/>
    <lineage>
        <taxon>Bacteria</taxon>
        <taxon>Pseudomonadati</taxon>
        <taxon>Pseudomonadota</taxon>
        <taxon>Betaproteobacteria</taxon>
        <taxon>Burkholderiales</taxon>
        <taxon>Comamonadaceae</taxon>
        <taxon>Ottowia</taxon>
    </lineage>
</organism>
<keyword evidence="3 5" id="KW-0808">Transferase</keyword>